<dbReference type="HOGENOM" id="CLU_070038_0_0_14"/>
<organism evidence="1 2">
    <name type="scientific">Mesomycoplasma flocculare ATCC 27399</name>
    <dbReference type="NCBI Taxonomy" id="743971"/>
    <lineage>
        <taxon>Bacteria</taxon>
        <taxon>Bacillati</taxon>
        <taxon>Mycoplasmatota</taxon>
        <taxon>Mycoplasmoidales</taxon>
        <taxon>Metamycoplasmataceae</taxon>
        <taxon>Mesomycoplasma</taxon>
    </lineage>
</organism>
<accession>A0A0A8E863</accession>
<sequence>METEKQLDFSYDSALKNHYFAKWIKNLKISREEYRENVDLFWAALQYLTKSNYRYEIIRNAFTGELVSKTTFIYNEKMVEKKWIDYFLLPEISFANVENFVKCYKENYAKFAKVLPLKQYKKTFKQLIDQHKLIYWKGDDSVLRCELFKAFSVIFARKANNVGFFNLSEIAHFVYANKLNLSQKLKNVQVLIIEFDLVNNFTNWFLTELTNILSARVTTGKLTFLGFDNDFYLKPNAKKIINLIKNYGFAEPIWTDLEKK</sequence>
<keyword evidence="2" id="KW-1185">Reference proteome</keyword>
<dbReference type="STRING" id="743971.MYF_01345"/>
<evidence type="ECO:0000313" key="1">
    <source>
        <dbReference type="EMBL" id="AJC49802.1"/>
    </source>
</evidence>
<reference evidence="1 2" key="1">
    <citation type="journal article" date="2015" name="Genome Announc.">
        <title>Complete Genome Sequence of Mycoplasma flocculare Strain Ms42T (ATCC 27399T).</title>
        <authorList>
            <person name="Calcutt M.J."/>
            <person name="Foecking M.F."/>
            <person name="Heidari M.B."/>
            <person name="McIntosh M.A."/>
        </authorList>
    </citation>
    <scope>NUCLEOTIDE SEQUENCE [LARGE SCALE GENOMIC DNA]</scope>
    <source>
        <strain evidence="2">ATCC 27399</strain>
    </source>
</reference>
<dbReference type="Proteomes" id="UP000031129">
    <property type="component" value="Chromosome"/>
</dbReference>
<dbReference type="KEGG" id="mfq:MYF_01345"/>
<dbReference type="OrthoDB" id="399478at2"/>
<dbReference type="RefSeq" id="WP_002557679.1">
    <property type="nucleotide sequence ID" value="NZ_CP007585.1"/>
</dbReference>
<dbReference type="EMBL" id="CP007585">
    <property type="protein sequence ID" value="AJC49802.1"/>
    <property type="molecule type" value="Genomic_DNA"/>
</dbReference>
<evidence type="ECO:0000313" key="2">
    <source>
        <dbReference type="Proteomes" id="UP000031129"/>
    </source>
</evidence>
<name>A0A0A8E863_MESFC</name>
<proteinExistence type="predicted"/>
<gene>
    <name evidence="1" type="ORF">MYF_01345</name>
</gene>
<protein>
    <submittedName>
        <fullName evidence="1">Uncharacterized protein</fullName>
    </submittedName>
</protein>
<dbReference type="AlphaFoldDB" id="A0A0A8E863"/>